<dbReference type="PANTHER" id="PTHR45023:SF4">
    <property type="entry name" value="GLYCINE-RICH PROTEIN-RELATED"/>
    <property type="match status" value="1"/>
</dbReference>
<feature type="domain" description="LRAT" evidence="2">
    <location>
        <begin position="1"/>
        <end position="48"/>
    </location>
</feature>
<feature type="compositionally biased region" description="Basic residues" evidence="1">
    <location>
        <begin position="154"/>
        <end position="166"/>
    </location>
</feature>
<evidence type="ECO:0000313" key="4">
    <source>
        <dbReference type="Proteomes" id="UP000245207"/>
    </source>
</evidence>
<dbReference type="Proteomes" id="UP000245207">
    <property type="component" value="Unassembled WGS sequence"/>
</dbReference>
<organism evidence="3 4">
    <name type="scientific">Artemisia annua</name>
    <name type="common">Sweet wormwood</name>
    <dbReference type="NCBI Taxonomy" id="35608"/>
    <lineage>
        <taxon>Eukaryota</taxon>
        <taxon>Viridiplantae</taxon>
        <taxon>Streptophyta</taxon>
        <taxon>Embryophyta</taxon>
        <taxon>Tracheophyta</taxon>
        <taxon>Spermatophyta</taxon>
        <taxon>Magnoliopsida</taxon>
        <taxon>eudicotyledons</taxon>
        <taxon>Gunneridae</taxon>
        <taxon>Pentapetalae</taxon>
        <taxon>asterids</taxon>
        <taxon>campanulids</taxon>
        <taxon>Asterales</taxon>
        <taxon>Asteraceae</taxon>
        <taxon>Asteroideae</taxon>
        <taxon>Anthemideae</taxon>
        <taxon>Artemisiinae</taxon>
        <taxon>Artemisia</taxon>
    </lineage>
</organism>
<accession>A0A2U1N540</accession>
<dbReference type="PANTHER" id="PTHR45023">
    <property type="match status" value="1"/>
</dbReference>
<sequence length="438" mass="50266">MAESDPPEEVMHRTVYLYENGYGKYDFMNDNCEDFALYCKTDLWSTDKRTRKSRDPSLRKETIYIVGGIKHIFTTVRAEGVITLVAALILGVKKATCVIVLQPFPRVQRWPNVVDVYVAKQKNNAEQSTPPTPQTQSSQAASVEVEPETTSPRNTKRGGKRAAKKGRRQLLDEMVDFEKNPDVSETTLRWTPEEEVLLAVCWVAVSEDSNVGVSQKGITFWYKVMHEFNKQNFQVRNKDMLSSKWHTLNANCQKFLACYKRAVRTRKSGENEVDDMRNARQMYRDEHKGVAFSQEDAWYILKKCLKWDAPTPIDLTGDVPGQTNQELFGDDARPRPPGKQRSSKKQKSDTSTSTGGSASSNLESMTTELRLRREAAQMPYEAARMKDEMTTRMKEFKFLGMKMSEVDPDEAYFIKMEKQRIKEKYKLQLPPTNPNDSD</sequence>
<keyword evidence="4" id="KW-1185">Reference proteome</keyword>
<protein>
    <submittedName>
        <fullName evidence="3">Endopeptidase, NLPC/P60 domain, LRAT-like domain protein</fullName>
    </submittedName>
</protein>
<dbReference type="InterPro" id="IPR007053">
    <property type="entry name" value="LRAT_dom"/>
</dbReference>
<dbReference type="EMBL" id="PKPP01003597">
    <property type="protein sequence ID" value="PWA68621.1"/>
    <property type="molecule type" value="Genomic_DNA"/>
</dbReference>
<evidence type="ECO:0000259" key="2">
    <source>
        <dbReference type="PROSITE" id="PS51934"/>
    </source>
</evidence>
<reference evidence="3 4" key="1">
    <citation type="journal article" date="2018" name="Mol. Plant">
        <title>The genome of Artemisia annua provides insight into the evolution of Asteraceae family and artemisinin biosynthesis.</title>
        <authorList>
            <person name="Shen Q."/>
            <person name="Zhang L."/>
            <person name="Liao Z."/>
            <person name="Wang S."/>
            <person name="Yan T."/>
            <person name="Shi P."/>
            <person name="Liu M."/>
            <person name="Fu X."/>
            <person name="Pan Q."/>
            <person name="Wang Y."/>
            <person name="Lv Z."/>
            <person name="Lu X."/>
            <person name="Zhang F."/>
            <person name="Jiang W."/>
            <person name="Ma Y."/>
            <person name="Chen M."/>
            <person name="Hao X."/>
            <person name="Li L."/>
            <person name="Tang Y."/>
            <person name="Lv G."/>
            <person name="Zhou Y."/>
            <person name="Sun X."/>
            <person name="Brodelius P.E."/>
            <person name="Rose J.K.C."/>
            <person name="Tang K."/>
        </authorList>
    </citation>
    <scope>NUCLEOTIDE SEQUENCE [LARGE SCALE GENOMIC DNA]</scope>
    <source>
        <strain evidence="4">cv. Huhao1</strain>
        <tissue evidence="3">Leaf</tissue>
    </source>
</reference>
<dbReference type="Gene3D" id="3.90.1720.10">
    <property type="entry name" value="endopeptidase domain like (from Nostoc punctiforme)"/>
    <property type="match status" value="1"/>
</dbReference>
<dbReference type="Pfam" id="PF04970">
    <property type="entry name" value="LRAT"/>
    <property type="match status" value="1"/>
</dbReference>
<comment type="caution">
    <text evidence="3">The sequence shown here is derived from an EMBL/GenBank/DDBJ whole genome shotgun (WGS) entry which is preliminary data.</text>
</comment>
<feature type="region of interest" description="Disordered" evidence="1">
    <location>
        <begin position="124"/>
        <end position="166"/>
    </location>
</feature>
<evidence type="ECO:0000313" key="3">
    <source>
        <dbReference type="EMBL" id="PWA68621.1"/>
    </source>
</evidence>
<name>A0A2U1N540_ARTAN</name>
<evidence type="ECO:0000256" key="1">
    <source>
        <dbReference type="SAM" id="MobiDB-lite"/>
    </source>
</evidence>
<dbReference type="OrthoDB" id="421951at2759"/>
<dbReference type="PROSITE" id="PS51934">
    <property type="entry name" value="LRAT"/>
    <property type="match status" value="1"/>
</dbReference>
<gene>
    <name evidence="3" type="ORF">CTI12_AA304760</name>
</gene>
<proteinExistence type="predicted"/>
<feature type="region of interest" description="Disordered" evidence="1">
    <location>
        <begin position="316"/>
        <end position="365"/>
    </location>
</feature>
<feature type="compositionally biased region" description="Basic residues" evidence="1">
    <location>
        <begin position="336"/>
        <end position="345"/>
    </location>
</feature>
<feature type="compositionally biased region" description="Low complexity" evidence="1">
    <location>
        <begin position="349"/>
        <end position="360"/>
    </location>
</feature>
<dbReference type="AlphaFoldDB" id="A0A2U1N540"/>